<dbReference type="STRING" id="1121476.SAMN02745751_02157"/>
<dbReference type="InterPro" id="IPR018604">
    <property type="entry name" value="YycI-like"/>
</dbReference>
<evidence type="ECO:0000313" key="3">
    <source>
        <dbReference type="EMBL" id="SHJ27862.1"/>
    </source>
</evidence>
<evidence type="ECO:0000259" key="2">
    <source>
        <dbReference type="Pfam" id="PF09648"/>
    </source>
</evidence>
<organism evidence="3 4">
    <name type="scientific">Dethiosulfatibacter aminovorans DSM 17477</name>
    <dbReference type="NCBI Taxonomy" id="1121476"/>
    <lineage>
        <taxon>Bacteria</taxon>
        <taxon>Bacillati</taxon>
        <taxon>Bacillota</taxon>
        <taxon>Tissierellia</taxon>
        <taxon>Dethiosulfatibacter</taxon>
    </lineage>
</organism>
<gene>
    <name evidence="3" type="ORF">SAMN02745751_02157</name>
</gene>
<keyword evidence="1" id="KW-0812">Transmembrane</keyword>
<feature type="transmembrane region" description="Helical" evidence="1">
    <location>
        <begin position="9"/>
        <end position="26"/>
    </location>
</feature>
<sequence>MDWNKAKTILIIGFIIIDAFLFTQVYDIGPGLGKDVSPVIQVLQDQGITIEAEIPSEQLSLPLLEVEYEIYDGESSELAKFLGENFYEVKIDEHYRNDESENIQIKDGKKLVYQHRKTEADYDLDLEEAHGYVERFIEDYSMDMDGYGESIYVNDKGVYNITYHEMYGEYSLENSYITFIVDGKGVAGFEEQKINSVKESQGTLGMTTGEEALLRLLKHDDIWGCTLKEIKICYYDDEAGEDWKNIVKDTVDPTWKAVFDDGIIKYLIETE</sequence>
<feature type="domain" description="Regulatory protein YycH-like" evidence="2">
    <location>
        <begin position="37"/>
        <end position="259"/>
    </location>
</feature>
<proteinExistence type="predicted"/>
<dbReference type="GO" id="GO:0016020">
    <property type="term" value="C:membrane"/>
    <property type="evidence" value="ECO:0007669"/>
    <property type="project" value="InterPro"/>
</dbReference>
<accession>A0A1M6I056</accession>
<dbReference type="Pfam" id="PF09648">
    <property type="entry name" value="YycI"/>
    <property type="match status" value="1"/>
</dbReference>
<keyword evidence="1" id="KW-0472">Membrane</keyword>
<dbReference type="AlphaFoldDB" id="A0A1M6I056"/>
<evidence type="ECO:0000313" key="4">
    <source>
        <dbReference type="Proteomes" id="UP000184052"/>
    </source>
</evidence>
<dbReference type="Proteomes" id="UP000184052">
    <property type="component" value="Unassembled WGS sequence"/>
</dbReference>
<reference evidence="3 4" key="1">
    <citation type="submission" date="2016-11" db="EMBL/GenBank/DDBJ databases">
        <authorList>
            <person name="Jaros S."/>
            <person name="Januszkiewicz K."/>
            <person name="Wedrychowicz H."/>
        </authorList>
    </citation>
    <scope>NUCLEOTIDE SEQUENCE [LARGE SCALE GENOMIC DNA]</scope>
    <source>
        <strain evidence="3 4">DSM 17477</strain>
    </source>
</reference>
<name>A0A1M6I056_9FIRM</name>
<keyword evidence="1" id="KW-1133">Transmembrane helix</keyword>
<dbReference type="RefSeq" id="WP_073049591.1">
    <property type="nucleotide sequence ID" value="NZ_FQZL01000015.1"/>
</dbReference>
<dbReference type="OrthoDB" id="2388036at2"/>
<keyword evidence="4" id="KW-1185">Reference proteome</keyword>
<evidence type="ECO:0000256" key="1">
    <source>
        <dbReference type="SAM" id="Phobius"/>
    </source>
</evidence>
<dbReference type="EMBL" id="FQZL01000015">
    <property type="protein sequence ID" value="SHJ27862.1"/>
    <property type="molecule type" value="Genomic_DNA"/>
</dbReference>
<protein>
    <submittedName>
        <fullName evidence="3">YycH protein</fullName>
    </submittedName>
</protein>